<name>A0A927IT49_9HYPH</name>
<dbReference type="PANTHER" id="PTHR30151:SF0">
    <property type="entry name" value="ABC TRANSPORTER PERMEASE PROTEIN MJ0413-RELATED"/>
    <property type="match status" value="1"/>
</dbReference>
<feature type="transmembrane region" description="Helical" evidence="7">
    <location>
        <begin position="96"/>
        <end position="118"/>
    </location>
</feature>
<dbReference type="Pfam" id="PF00528">
    <property type="entry name" value="BPD_transp_1"/>
    <property type="match status" value="1"/>
</dbReference>
<feature type="domain" description="ABC transmembrane type-1" evidence="8">
    <location>
        <begin position="58"/>
        <end position="242"/>
    </location>
</feature>
<dbReference type="InterPro" id="IPR000515">
    <property type="entry name" value="MetI-like"/>
</dbReference>
<evidence type="ECO:0000313" key="9">
    <source>
        <dbReference type="EMBL" id="MBD8065433.1"/>
    </source>
</evidence>
<accession>A0A927IT49</accession>
<feature type="transmembrane region" description="Helical" evidence="7">
    <location>
        <begin position="217"/>
        <end position="241"/>
    </location>
</feature>
<feature type="transmembrane region" description="Helical" evidence="7">
    <location>
        <begin position="164"/>
        <end position="190"/>
    </location>
</feature>
<evidence type="ECO:0000256" key="3">
    <source>
        <dbReference type="ARBA" id="ARBA00022475"/>
    </source>
</evidence>
<evidence type="ECO:0000259" key="8">
    <source>
        <dbReference type="PROSITE" id="PS50928"/>
    </source>
</evidence>
<evidence type="ECO:0000256" key="1">
    <source>
        <dbReference type="ARBA" id="ARBA00004651"/>
    </source>
</evidence>
<dbReference type="SUPFAM" id="SSF161098">
    <property type="entry name" value="MetI-like"/>
    <property type="match status" value="1"/>
</dbReference>
<dbReference type="Gene3D" id="1.10.3720.10">
    <property type="entry name" value="MetI-like"/>
    <property type="match status" value="1"/>
</dbReference>
<reference evidence="9" key="1">
    <citation type="submission" date="2020-09" db="EMBL/GenBank/DDBJ databases">
        <title>Genome seq and assembly of Devosia sp.</title>
        <authorList>
            <person name="Chhetri G."/>
        </authorList>
    </citation>
    <scope>NUCLEOTIDE SEQUENCE</scope>
    <source>
        <strain evidence="9">PTR5</strain>
    </source>
</reference>
<keyword evidence="2 7" id="KW-0813">Transport</keyword>
<comment type="subcellular location">
    <subcellularLocation>
        <location evidence="1 7">Cell membrane</location>
        <topology evidence="1 7">Multi-pass membrane protein</topology>
    </subcellularLocation>
</comment>
<evidence type="ECO:0000256" key="7">
    <source>
        <dbReference type="RuleBase" id="RU363032"/>
    </source>
</evidence>
<dbReference type="AlphaFoldDB" id="A0A927IT49"/>
<organism evidence="9 10">
    <name type="scientific">Devosia oryzisoli</name>
    <dbReference type="NCBI Taxonomy" id="2774138"/>
    <lineage>
        <taxon>Bacteria</taxon>
        <taxon>Pseudomonadati</taxon>
        <taxon>Pseudomonadota</taxon>
        <taxon>Alphaproteobacteria</taxon>
        <taxon>Hyphomicrobiales</taxon>
        <taxon>Devosiaceae</taxon>
        <taxon>Devosia</taxon>
    </lineage>
</organism>
<dbReference type="PANTHER" id="PTHR30151">
    <property type="entry name" value="ALKANE SULFONATE ABC TRANSPORTER-RELATED, MEMBRANE SUBUNIT"/>
    <property type="match status" value="1"/>
</dbReference>
<dbReference type="EMBL" id="JACYFU010000002">
    <property type="protein sequence ID" value="MBD8065433.1"/>
    <property type="molecule type" value="Genomic_DNA"/>
</dbReference>
<gene>
    <name evidence="9" type="ORF">IC608_08090</name>
</gene>
<dbReference type="GO" id="GO:0055085">
    <property type="term" value="P:transmembrane transport"/>
    <property type="evidence" value="ECO:0007669"/>
    <property type="project" value="InterPro"/>
</dbReference>
<protein>
    <submittedName>
        <fullName evidence="9">ABC transporter permease</fullName>
    </submittedName>
</protein>
<dbReference type="PROSITE" id="PS50928">
    <property type="entry name" value="ABC_TM1"/>
    <property type="match status" value="1"/>
</dbReference>
<evidence type="ECO:0000256" key="2">
    <source>
        <dbReference type="ARBA" id="ARBA00022448"/>
    </source>
</evidence>
<feature type="transmembrane region" description="Helical" evidence="7">
    <location>
        <begin position="64"/>
        <end position="89"/>
    </location>
</feature>
<dbReference type="CDD" id="cd06261">
    <property type="entry name" value="TM_PBP2"/>
    <property type="match status" value="1"/>
</dbReference>
<dbReference type="InterPro" id="IPR035906">
    <property type="entry name" value="MetI-like_sf"/>
</dbReference>
<feature type="transmembrane region" description="Helical" evidence="7">
    <location>
        <begin position="124"/>
        <end position="143"/>
    </location>
</feature>
<dbReference type="RefSeq" id="WP_191774342.1">
    <property type="nucleotide sequence ID" value="NZ_JACYFU010000002.1"/>
</dbReference>
<keyword evidence="10" id="KW-1185">Reference proteome</keyword>
<comment type="caution">
    <text evidence="9">The sequence shown here is derived from an EMBL/GenBank/DDBJ whole genome shotgun (WGS) entry which is preliminary data.</text>
</comment>
<feature type="transmembrane region" description="Helical" evidence="7">
    <location>
        <begin position="7"/>
        <end position="26"/>
    </location>
</feature>
<keyword evidence="5 7" id="KW-1133">Transmembrane helix</keyword>
<keyword evidence="6 7" id="KW-0472">Membrane</keyword>
<sequence length="251" mass="26946">MERQRGLIWLLRFAFVLVLLGLWWLAALAVGRNLVPTPLATMVAGIDLLSRPDIYEAIGNSMSVYLGGMLIATAIGLPMGLLAGGIPLLGRTLDPFFNALMATPRVAFIPLIIVLLGLGFQAKIAIVTLGAVMPILINTYAGVRNGDAELVEMARSAGATRMQVFTRILLPGAAPFVMVGLRLGATIGLINTVVAELYTAVQGLGGLLATYGNTFRMAPYFVVVLVLSLLGVAITEVLRLFERRLDRWRQG</sequence>
<evidence type="ECO:0000313" key="10">
    <source>
        <dbReference type="Proteomes" id="UP000654108"/>
    </source>
</evidence>
<evidence type="ECO:0000256" key="5">
    <source>
        <dbReference type="ARBA" id="ARBA00022989"/>
    </source>
</evidence>
<dbReference type="GO" id="GO:0005886">
    <property type="term" value="C:plasma membrane"/>
    <property type="evidence" value="ECO:0007669"/>
    <property type="project" value="UniProtKB-SubCell"/>
</dbReference>
<evidence type="ECO:0000256" key="6">
    <source>
        <dbReference type="ARBA" id="ARBA00023136"/>
    </source>
</evidence>
<dbReference type="Proteomes" id="UP000654108">
    <property type="component" value="Unassembled WGS sequence"/>
</dbReference>
<comment type="similarity">
    <text evidence="7">Belongs to the binding-protein-dependent transport system permease family.</text>
</comment>
<evidence type="ECO:0000256" key="4">
    <source>
        <dbReference type="ARBA" id="ARBA00022692"/>
    </source>
</evidence>
<keyword evidence="4 7" id="KW-0812">Transmembrane</keyword>
<keyword evidence="3" id="KW-1003">Cell membrane</keyword>
<proteinExistence type="inferred from homology"/>